<sequence length="443" mass="50403">MNMNAGLFQQQSLKLAMTQELSQAIALLQYSALELTAFLESRALENPLMQIETENVRAMDPRRDRVRGASSKLKKDDRSWIEQIRAKDNLLEDYLISQLEIKYISPLMDKVIRRIIESIDENGYFRDSLTEIAGELCVSEDDAAEALAELQLLEPAGIGARTLQECLLLQVQRLLCPDDLAEVIIEEHFEWFADKKWKQLASLLGVELKDIQRVSDLVRSLNPRPAAAFSKESAGYIVPDVAVSWDGSSFLITVQDEQLPKVSFNSQYYESFKSSGDKEVRKYLQDRSQDYNWIVRSLEQRKDTIKKVTMKLVEKQQGFFIEGPAKLKPMTMKEIADELEIHESTVSRTVREKYVQTPFGTFELKTFFTSTVKTTGADGASSASVKKKIAAMVEAEDKLKPLSDSEIMSILEKEDAIVISRRTVAKYRDQLGIPSSAKRKRYE</sequence>
<evidence type="ECO:0000256" key="6">
    <source>
        <dbReference type="ARBA" id="ARBA00023082"/>
    </source>
</evidence>
<dbReference type="PANTHER" id="PTHR32248:SF4">
    <property type="entry name" value="RNA POLYMERASE SIGMA-54 FACTOR"/>
    <property type="match status" value="1"/>
</dbReference>
<keyword evidence="8" id="KW-0804">Transcription</keyword>
<dbReference type="InterPro" id="IPR038709">
    <property type="entry name" value="RpoN_core-bd_sf"/>
</dbReference>
<dbReference type="Pfam" id="PF04552">
    <property type="entry name" value="Sigma54_DBD"/>
    <property type="match status" value="1"/>
</dbReference>
<feature type="domain" description="RNA polymerase sigma factor 54 DNA-binding" evidence="9">
    <location>
        <begin position="282"/>
        <end position="441"/>
    </location>
</feature>
<dbReference type="PROSITE" id="PS00717">
    <property type="entry name" value="SIGMA54_1"/>
    <property type="match status" value="1"/>
</dbReference>
<evidence type="ECO:0000256" key="3">
    <source>
        <dbReference type="ARBA" id="ARBA00022679"/>
    </source>
</evidence>
<keyword evidence="7" id="KW-0238">DNA-binding</keyword>
<keyword evidence="6" id="KW-0731">Sigma factor</keyword>
<dbReference type="GO" id="GO:0001216">
    <property type="term" value="F:DNA-binding transcription activator activity"/>
    <property type="evidence" value="ECO:0007669"/>
    <property type="project" value="InterPro"/>
</dbReference>
<dbReference type="Pfam" id="PF04963">
    <property type="entry name" value="Sigma54_CBD"/>
    <property type="match status" value="1"/>
</dbReference>
<dbReference type="InterPro" id="IPR007634">
    <property type="entry name" value="RNA_pol_sigma_54_DNA-bd"/>
</dbReference>
<dbReference type="PROSITE" id="PS00718">
    <property type="entry name" value="SIGMA54_2"/>
    <property type="match status" value="1"/>
</dbReference>
<dbReference type="Proteomes" id="UP000322139">
    <property type="component" value="Unassembled WGS sequence"/>
</dbReference>
<dbReference type="GO" id="GO:0003677">
    <property type="term" value="F:DNA binding"/>
    <property type="evidence" value="ECO:0007669"/>
    <property type="project" value="UniProtKB-KW"/>
</dbReference>
<keyword evidence="3" id="KW-0808">Transferase</keyword>
<evidence type="ECO:0000313" key="12">
    <source>
        <dbReference type="Proteomes" id="UP000322139"/>
    </source>
</evidence>
<evidence type="ECO:0000256" key="2">
    <source>
        <dbReference type="ARBA" id="ARBA00022478"/>
    </source>
</evidence>
<dbReference type="EMBL" id="VTER01000003">
    <property type="protein sequence ID" value="TYS50206.1"/>
    <property type="molecule type" value="Genomic_DNA"/>
</dbReference>
<dbReference type="PRINTS" id="PR00045">
    <property type="entry name" value="SIGMA54FCT"/>
</dbReference>
<proteinExistence type="inferred from homology"/>
<dbReference type="InterPro" id="IPR000394">
    <property type="entry name" value="RNA_pol_sigma_54"/>
</dbReference>
<evidence type="ECO:0000259" key="10">
    <source>
        <dbReference type="Pfam" id="PF04963"/>
    </source>
</evidence>
<name>A0A5D4RK23_9BACI</name>
<keyword evidence="2" id="KW-0240">DNA-directed RNA polymerase</keyword>
<evidence type="ECO:0000256" key="4">
    <source>
        <dbReference type="ARBA" id="ARBA00022695"/>
    </source>
</evidence>
<keyword evidence="5" id="KW-0805">Transcription regulation</keyword>
<comment type="similarity">
    <text evidence="1">Belongs to the sigma-54 factor family.</text>
</comment>
<evidence type="ECO:0000259" key="9">
    <source>
        <dbReference type="Pfam" id="PF04552"/>
    </source>
</evidence>
<dbReference type="GO" id="GO:0006352">
    <property type="term" value="P:DNA-templated transcription initiation"/>
    <property type="evidence" value="ECO:0007669"/>
    <property type="project" value="InterPro"/>
</dbReference>
<organism evidence="11 12">
    <name type="scientific">Bacillus infantis</name>
    <dbReference type="NCBI Taxonomy" id="324767"/>
    <lineage>
        <taxon>Bacteria</taxon>
        <taxon>Bacillati</taxon>
        <taxon>Bacillota</taxon>
        <taxon>Bacilli</taxon>
        <taxon>Bacillales</taxon>
        <taxon>Bacillaceae</taxon>
        <taxon>Bacillus</taxon>
    </lineage>
</organism>
<evidence type="ECO:0000256" key="7">
    <source>
        <dbReference type="ARBA" id="ARBA00023125"/>
    </source>
</evidence>
<dbReference type="Gene3D" id="1.10.10.1330">
    <property type="entry name" value="RNA polymerase sigma-54 factor, core-binding domain"/>
    <property type="match status" value="1"/>
</dbReference>
<comment type="caution">
    <text evidence="11">The sequence shown here is derived from an EMBL/GenBank/DDBJ whole genome shotgun (WGS) entry which is preliminary data.</text>
</comment>
<evidence type="ECO:0000313" key="11">
    <source>
        <dbReference type="EMBL" id="TYS50206.1"/>
    </source>
</evidence>
<reference evidence="11 12" key="1">
    <citation type="submission" date="2019-08" db="EMBL/GenBank/DDBJ databases">
        <title>Bacillus genomes from the desert of Cuatro Cienegas, Coahuila.</title>
        <authorList>
            <person name="Olmedo-Alvarez G."/>
        </authorList>
    </citation>
    <scope>NUCLEOTIDE SEQUENCE [LARGE SCALE GENOMIC DNA]</scope>
    <source>
        <strain evidence="11 12">CH446_14T</strain>
    </source>
</reference>
<evidence type="ECO:0000256" key="8">
    <source>
        <dbReference type="ARBA" id="ARBA00023163"/>
    </source>
</evidence>
<dbReference type="GO" id="GO:0016779">
    <property type="term" value="F:nucleotidyltransferase activity"/>
    <property type="evidence" value="ECO:0007669"/>
    <property type="project" value="UniProtKB-KW"/>
</dbReference>
<dbReference type="PANTHER" id="PTHR32248">
    <property type="entry name" value="RNA POLYMERASE SIGMA-54 FACTOR"/>
    <property type="match status" value="1"/>
</dbReference>
<dbReference type="GO" id="GO:0000428">
    <property type="term" value="C:DNA-directed RNA polymerase complex"/>
    <property type="evidence" value="ECO:0007669"/>
    <property type="project" value="UniProtKB-KW"/>
</dbReference>
<evidence type="ECO:0000256" key="5">
    <source>
        <dbReference type="ARBA" id="ARBA00023015"/>
    </source>
</evidence>
<dbReference type="NCBIfam" id="TIGR02395">
    <property type="entry name" value="rpoN_sigma"/>
    <property type="match status" value="1"/>
</dbReference>
<dbReference type="GO" id="GO:0016987">
    <property type="term" value="F:sigma factor activity"/>
    <property type="evidence" value="ECO:0007669"/>
    <property type="project" value="UniProtKB-KW"/>
</dbReference>
<dbReference type="RefSeq" id="WP_148974024.1">
    <property type="nucleotide sequence ID" value="NZ_JBNIKT010000020.1"/>
</dbReference>
<dbReference type="PROSITE" id="PS50044">
    <property type="entry name" value="SIGMA54_3"/>
    <property type="match status" value="1"/>
</dbReference>
<evidence type="ECO:0000256" key="1">
    <source>
        <dbReference type="ARBA" id="ARBA00008798"/>
    </source>
</evidence>
<feature type="domain" description="RNA polymerase sigma factor 54 core-binding" evidence="10">
    <location>
        <begin position="81"/>
        <end position="268"/>
    </location>
</feature>
<accession>A0A5D4RK23</accession>
<dbReference type="Pfam" id="PF00309">
    <property type="entry name" value="Sigma54_AID"/>
    <property type="match status" value="1"/>
</dbReference>
<dbReference type="AlphaFoldDB" id="A0A5D4RK23"/>
<dbReference type="PIRSF" id="PIRSF000774">
    <property type="entry name" value="RpoN"/>
    <property type="match status" value="1"/>
</dbReference>
<protein>
    <submittedName>
        <fullName evidence="11">RNA polymerase factor sigma-54</fullName>
    </submittedName>
</protein>
<dbReference type="Gene3D" id="1.10.10.60">
    <property type="entry name" value="Homeodomain-like"/>
    <property type="match status" value="1"/>
</dbReference>
<gene>
    <name evidence="11" type="primary">rpoN</name>
    <name evidence="11" type="ORF">FZD51_06550</name>
</gene>
<keyword evidence="4" id="KW-0548">Nucleotidyltransferase</keyword>
<dbReference type="InterPro" id="IPR007046">
    <property type="entry name" value="RNA_pol_sigma_54_core-bd"/>
</dbReference>